<evidence type="ECO:0000256" key="1">
    <source>
        <dbReference type="ARBA" id="ARBA00022884"/>
    </source>
</evidence>
<feature type="region of interest" description="Disordered" evidence="3">
    <location>
        <begin position="278"/>
        <end position="302"/>
    </location>
</feature>
<protein>
    <recommendedName>
        <fullName evidence="4">CRM domain-containing protein</fullName>
    </recommendedName>
</protein>
<sequence>MAASSHLLHFLLRPQPSLSSSSSSSFVSFLKPLLLSSPNVLSTRLPKPFFTTLSSLPTPPFSTSFSSSSLSVSTTLSPAAFVGENSLENSEDDNIENDSVDELEELETERSNFEDTQLGLESDSTSSPLETERSNFEDTQLGLESDSASSPLERKREVMLKLEVPSLTVKERKELGSYANSLGEKLKTQLVGKSGVTSSVATSFIETLERNELLKIKIHRSCPGELDDVVKQLEESTGSVAVGQIGRTVIIYRPSLTRLKAEEKKKFVRNLILKKQKARLSKGPAPTYSRRGSTFRNMESKS</sequence>
<accession>A0AAV1Y814</accession>
<dbReference type="PROSITE" id="PS51295">
    <property type="entry name" value="CRM"/>
    <property type="match status" value="1"/>
</dbReference>
<dbReference type="SMART" id="SM01103">
    <property type="entry name" value="CRS1_YhbY"/>
    <property type="match status" value="1"/>
</dbReference>
<gene>
    <name evidence="5" type="ORF">LLUT_LOCUS30323</name>
</gene>
<feature type="region of interest" description="Disordered" evidence="3">
    <location>
        <begin position="105"/>
        <end position="152"/>
    </location>
</feature>
<proteinExistence type="predicted"/>
<dbReference type="PANTHER" id="PTHR47714">
    <property type="entry name" value="CRS1/YHBY DOMAIN CONTAINING PROTEIN, EXPRESSED"/>
    <property type="match status" value="1"/>
</dbReference>
<dbReference type="Proteomes" id="UP001497480">
    <property type="component" value="Unassembled WGS sequence"/>
</dbReference>
<evidence type="ECO:0000256" key="3">
    <source>
        <dbReference type="SAM" id="MobiDB-lite"/>
    </source>
</evidence>
<dbReference type="GO" id="GO:0009507">
    <property type="term" value="C:chloroplast"/>
    <property type="evidence" value="ECO:0007669"/>
    <property type="project" value="TreeGrafter"/>
</dbReference>
<keyword evidence="6" id="KW-1185">Reference proteome</keyword>
<dbReference type="GO" id="GO:0003723">
    <property type="term" value="F:RNA binding"/>
    <property type="evidence" value="ECO:0007669"/>
    <property type="project" value="UniProtKB-UniRule"/>
</dbReference>
<dbReference type="FunFam" id="3.30.110.60:FF:000004">
    <property type="entry name" value="RNA-binding CRS1 / YhbY (CRM) domain protein"/>
    <property type="match status" value="1"/>
</dbReference>
<organism evidence="5 6">
    <name type="scientific">Lupinus luteus</name>
    <name type="common">European yellow lupine</name>
    <dbReference type="NCBI Taxonomy" id="3873"/>
    <lineage>
        <taxon>Eukaryota</taxon>
        <taxon>Viridiplantae</taxon>
        <taxon>Streptophyta</taxon>
        <taxon>Embryophyta</taxon>
        <taxon>Tracheophyta</taxon>
        <taxon>Spermatophyta</taxon>
        <taxon>Magnoliopsida</taxon>
        <taxon>eudicotyledons</taxon>
        <taxon>Gunneridae</taxon>
        <taxon>Pentapetalae</taxon>
        <taxon>rosids</taxon>
        <taxon>fabids</taxon>
        <taxon>Fabales</taxon>
        <taxon>Fabaceae</taxon>
        <taxon>Papilionoideae</taxon>
        <taxon>50 kb inversion clade</taxon>
        <taxon>genistoids sensu lato</taxon>
        <taxon>core genistoids</taxon>
        <taxon>Genisteae</taxon>
        <taxon>Lupinus</taxon>
    </lineage>
</organism>
<dbReference type="InterPro" id="IPR001890">
    <property type="entry name" value="RNA-binding_CRM"/>
</dbReference>
<dbReference type="EMBL" id="CAXHTB010000021">
    <property type="protein sequence ID" value="CAL0329263.1"/>
    <property type="molecule type" value="Genomic_DNA"/>
</dbReference>
<feature type="compositionally biased region" description="Polar residues" evidence="3">
    <location>
        <begin position="290"/>
        <end position="302"/>
    </location>
</feature>
<evidence type="ECO:0000313" key="6">
    <source>
        <dbReference type="Proteomes" id="UP001497480"/>
    </source>
</evidence>
<dbReference type="PANTHER" id="PTHR47714:SF1">
    <property type="entry name" value="RNA-BINDING CRS1 _ YHBY (CRM) DOMAIN PROTEIN"/>
    <property type="match status" value="1"/>
</dbReference>
<evidence type="ECO:0000259" key="4">
    <source>
        <dbReference type="PROSITE" id="PS51295"/>
    </source>
</evidence>
<evidence type="ECO:0000313" key="5">
    <source>
        <dbReference type="EMBL" id="CAL0329263.1"/>
    </source>
</evidence>
<comment type="caution">
    <text evidence="5">The sequence shown here is derived from an EMBL/GenBank/DDBJ whole genome shotgun (WGS) entry which is preliminary data.</text>
</comment>
<evidence type="ECO:0000256" key="2">
    <source>
        <dbReference type="PROSITE-ProRule" id="PRU00626"/>
    </source>
</evidence>
<dbReference type="Pfam" id="PF01985">
    <property type="entry name" value="CRS1_YhbY"/>
    <property type="match status" value="1"/>
</dbReference>
<keyword evidence="1 2" id="KW-0694">RNA-binding</keyword>
<dbReference type="Gene3D" id="3.30.110.60">
    <property type="entry name" value="YhbY-like"/>
    <property type="match status" value="1"/>
</dbReference>
<dbReference type="AlphaFoldDB" id="A0AAV1Y814"/>
<name>A0AAV1Y814_LUPLU</name>
<dbReference type="InterPro" id="IPR035920">
    <property type="entry name" value="YhbY-like_sf"/>
</dbReference>
<feature type="domain" description="CRM" evidence="4">
    <location>
        <begin position="165"/>
        <end position="264"/>
    </location>
</feature>
<reference evidence="5 6" key="1">
    <citation type="submission" date="2024-03" db="EMBL/GenBank/DDBJ databases">
        <authorList>
            <person name="Martinez-Hernandez J."/>
        </authorList>
    </citation>
    <scope>NUCLEOTIDE SEQUENCE [LARGE SCALE GENOMIC DNA]</scope>
</reference>
<dbReference type="SUPFAM" id="SSF75471">
    <property type="entry name" value="YhbY-like"/>
    <property type="match status" value="1"/>
</dbReference>